<protein>
    <submittedName>
        <fullName evidence="1">Uncharacterized protein</fullName>
    </submittedName>
</protein>
<organism evidence="1 2">
    <name type="scientific">Alcaligenes xylosoxydans xylosoxydans</name>
    <name type="common">Achromobacter xylosoxidans</name>
    <dbReference type="NCBI Taxonomy" id="85698"/>
    <lineage>
        <taxon>Bacteria</taxon>
        <taxon>Pseudomonadati</taxon>
        <taxon>Pseudomonadota</taxon>
        <taxon>Betaproteobacteria</taxon>
        <taxon>Burkholderiales</taxon>
        <taxon>Alcaligenaceae</taxon>
        <taxon>Achromobacter</taxon>
    </lineage>
</organism>
<dbReference type="RefSeq" id="WP_076410253.1">
    <property type="nucleotide sequence ID" value="NZ_AP028040.1"/>
</dbReference>
<dbReference type="Proteomes" id="UP000187251">
    <property type="component" value="Unassembled WGS sequence"/>
</dbReference>
<dbReference type="AlphaFoldDB" id="A0A1R1JWX2"/>
<evidence type="ECO:0000313" key="1">
    <source>
        <dbReference type="EMBL" id="OMG90610.1"/>
    </source>
</evidence>
<sequence length="108" mass="12168">MPHKYKLTGSVSVQFKDPDNDDPEAVETDIVQASEFGHEDGDLKVDDEGNTSGFMVMKAFRISFIVSVTYEVFNGRVDLSKPVLEDIDPHFRISLLRDSIEVQVDYLA</sequence>
<comment type="caution">
    <text evidence="1">The sequence shown here is derived from an EMBL/GenBank/DDBJ whole genome shotgun (WGS) entry which is preliminary data.</text>
</comment>
<name>A0A1R1JWX2_ALCXX</name>
<evidence type="ECO:0000313" key="2">
    <source>
        <dbReference type="Proteomes" id="UP000187251"/>
    </source>
</evidence>
<accession>A0A1R1JWX2</accession>
<proteinExistence type="predicted"/>
<gene>
    <name evidence="1" type="ORF">BIZ92_21430</name>
</gene>
<dbReference type="EMBL" id="MJMN01000006">
    <property type="protein sequence ID" value="OMG90610.1"/>
    <property type="molecule type" value="Genomic_DNA"/>
</dbReference>
<reference evidence="1 2" key="1">
    <citation type="submission" date="2016-09" db="EMBL/GenBank/DDBJ databases">
        <title>Phylogenomics of Achromobacter.</title>
        <authorList>
            <person name="Jeukens J."/>
            <person name="Freschi L."/>
            <person name="Vincent A.T."/>
            <person name="Emond-Rheault J.-G."/>
            <person name="Kukavica-Ibrulj I."/>
            <person name="Charette S.J."/>
            <person name="Levesque R.C."/>
        </authorList>
    </citation>
    <scope>NUCLEOTIDE SEQUENCE [LARGE SCALE GENOMIC DNA]</scope>
    <source>
        <strain evidence="1 2">AUS488</strain>
    </source>
</reference>